<name>A0A1H2ULX1_9BACL</name>
<proteinExistence type="predicted"/>
<evidence type="ECO:0000313" key="2">
    <source>
        <dbReference type="Proteomes" id="UP000182589"/>
    </source>
</evidence>
<protein>
    <submittedName>
        <fullName evidence="1">Uncharacterized protein</fullName>
    </submittedName>
</protein>
<gene>
    <name evidence="1" type="ORF">SAMN04489725_10857</name>
</gene>
<organism evidence="1 2">
    <name type="scientific">Alicyclobacillus hesperidum</name>
    <dbReference type="NCBI Taxonomy" id="89784"/>
    <lineage>
        <taxon>Bacteria</taxon>
        <taxon>Bacillati</taxon>
        <taxon>Bacillota</taxon>
        <taxon>Bacilli</taxon>
        <taxon>Bacillales</taxon>
        <taxon>Alicyclobacillaceae</taxon>
        <taxon>Alicyclobacillus</taxon>
    </lineage>
</organism>
<dbReference type="Proteomes" id="UP000182589">
    <property type="component" value="Unassembled WGS sequence"/>
</dbReference>
<reference evidence="2" key="1">
    <citation type="submission" date="2016-10" db="EMBL/GenBank/DDBJ databases">
        <authorList>
            <person name="Varghese N."/>
        </authorList>
    </citation>
    <scope>NUCLEOTIDE SEQUENCE [LARGE SCALE GENOMIC DNA]</scope>
    <source>
        <strain evidence="2">DSM 12489</strain>
    </source>
</reference>
<accession>A0A1H2ULX1</accession>
<sequence>MAHRNAVDAEHCFLPLFLIFGGLGAARGFSRNGGWGGQPGRAGVVDPPMGGRMTPGYGYPSYMSPYALNPGYMQQAPQGAMPATRWPFMF</sequence>
<dbReference type="RefSeq" id="WP_074693084.1">
    <property type="nucleotide sequence ID" value="NZ_FNOJ01000008.1"/>
</dbReference>
<evidence type="ECO:0000313" key="1">
    <source>
        <dbReference type="EMBL" id="SDW57156.1"/>
    </source>
</evidence>
<keyword evidence="2" id="KW-1185">Reference proteome</keyword>
<dbReference type="AlphaFoldDB" id="A0A1H2ULX1"/>
<dbReference type="EMBL" id="FNOJ01000008">
    <property type="protein sequence ID" value="SDW57156.1"/>
    <property type="molecule type" value="Genomic_DNA"/>
</dbReference>